<evidence type="ECO:0000256" key="4">
    <source>
        <dbReference type="ARBA" id="ARBA00022723"/>
    </source>
</evidence>
<evidence type="ECO:0000256" key="5">
    <source>
        <dbReference type="ARBA" id="ARBA00023002"/>
    </source>
</evidence>
<reference evidence="9 10" key="1">
    <citation type="journal article" date="2016" name="Front. Microbiol.">
        <title>Genomic Resource of Rice Seed Associated Bacteria.</title>
        <authorList>
            <person name="Midha S."/>
            <person name="Bansal K."/>
            <person name="Sharma S."/>
            <person name="Kumar N."/>
            <person name="Patil P.P."/>
            <person name="Chaudhry V."/>
            <person name="Patil P.B."/>
        </authorList>
    </citation>
    <scope>NUCLEOTIDE SEQUENCE [LARGE SCALE GENOMIC DNA]</scope>
    <source>
        <strain evidence="9 10">NS263</strain>
    </source>
</reference>
<dbReference type="InterPro" id="IPR036396">
    <property type="entry name" value="Cyt_P450_sf"/>
</dbReference>
<keyword evidence="7" id="KW-0503">Monooxygenase</keyword>
<dbReference type="Gene3D" id="1.10.630.10">
    <property type="entry name" value="Cytochrome P450"/>
    <property type="match status" value="1"/>
</dbReference>
<dbReference type="Pfam" id="PF00067">
    <property type="entry name" value="p450"/>
    <property type="match status" value="1"/>
</dbReference>
<name>A0ABR5S3C9_9MICO</name>
<keyword evidence="6" id="KW-0408">Iron</keyword>
<gene>
    <name evidence="9" type="ORF">NS263_13975</name>
</gene>
<keyword evidence="3" id="KW-0349">Heme</keyword>
<dbReference type="Proteomes" id="UP000078335">
    <property type="component" value="Unassembled WGS sequence"/>
</dbReference>
<dbReference type="SUPFAM" id="SSF48264">
    <property type="entry name" value="Cytochrome P450"/>
    <property type="match status" value="1"/>
</dbReference>
<evidence type="ECO:0000313" key="9">
    <source>
        <dbReference type="EMBL" id="KTR38249.1"/>
    </source>
</evidence>
<keyword evidence="5" id="KW-0560">Oxidoreductase</keyword>
<evidence type="ECO:0000256" key="1">
    <source>
        <dbReference type="ARBA" id="ARBA00001971"/>
    </source>
</evidence>
<evidence type="ECO:0000256" key="6">
    <source>
        <dbReference type="ARBA" id="ARBA00023004"/>
    </source>
</evidence>
<evidence type="ECO:0000313" key="10">
    <source>
        <dbReference type="Proteomes" id="UP000078335"/>
    </source>
</evidence>
<dbReference type="EMBL" id="LDRB01000083">
    <property type="protein sequence ID" value="KTR38249.1"/>
    <property type="molecule type" value="Genomic_DNA"/>
</dbReference>
<keyword evidence="4" id="KW-0479">Metal-binding</keyword>
<evidence type="ECO:0000256" key="7">
    <source>
        <dbReference type="ARBA" id="ARBA00023033"/>
    </source>
</evidence>
<comment type="cofactor">
    <cofactor evidence="1">
        <name>heme</name>
        <dbReference type="ChEBI" id="CHEBI:30413"/>
    </cofactor>
</comment>
<keyword evidence="10" id="KW-1185">Reference proteome</keyword>
<protein>
    <submittedName>
        <fullName evidence="9">Cytochrome P450</fullName>
    </submittedName>
</protein>
<evidence type="ECO:0000256" key="8">
    <source>
        <dbReference type="SAM" id="MobiDB-lite"/>
    </source>
</evidence>
<comment type="similarity">
    <text evidence="2">Belongs to the cytochrome P450 family.</text>
</comment>
<evidence type="ECO:0000256" key="2">
    <source>
        <dbReference type="ARBA" id="ARBA00010617"/>
    </source>
</evidence>
<feature type="region of interest" description="Disordered" evidence="8">
    <location>
        <begin position="412"/>
        <end position="445"/>
    </location>
</feature>
<dbReference type="PANTHER" id="PTHR24286">
    <property type="entry name" value="CYTOCHROME P450 26"/>
    <property type="match status" value="1"/>
</dbReference>
<accession>A0ABR5S3C9</accession>
<dbReference type="InterPro" id="IPR001128">
    <property type="entry name" value="Cyt_P450"/>
</dbReference>
<comment type="caution">
    <text evidence="9">The sequence shown here is derived from an EMBL/GenBank/DDBJ whole genome shotgun (WGS) entry which is preliminary data.</text>
</comment>
<sequence length="445" mass="48934">MRWQHGDMAIDDSLGLLTRGYGFGAHLWRRTTPGARAVPFRLLGRPALLVRGREGVDLFYDRSRTRRHGAMPALVQRTLFGVGSVHSLDGAEHRHRKATFVDVAYEDEQVRRLAPFLAEEWARELDAWLAGGRRSAYDAAVGAIGRAVMRWAGLPGTPAAKTRWAARLAQVVDGFGVPYSPEYLLAVLNRHWSDRHAARLVEAVRGGRLHPAEGTALHEWAWHRDQEGALLPPRTAGIELQNSIRPAIAVARFVAFAAKELHDRPKWRVRVTEETKSRGSLVDGPVAVAVAQEIRRTAPFVPMLPAWATEDVELDGEHLREGGRVVLDILGTDTDERSWPDADRFDPARWLDVTSWDDVEAVATFVPHGGADVATGHRCPGEKVAVAALATAVAVLSDPRIEVRDEGLGVDRRRMPTKPVSGGRVTRRGAGTARSGGCPFHRAAH</sequence>
<feature type="compositionally biased region" description="Low complexity" evidence="8">
    <location>
        <begin position="420"/>
        <end position="437"/>
    </location>
</feature>
<proteinExistence type="inferred from homology"/>
<evidence type="ECO:0000256" key="3">
    <source>
        <dbReference type="ARBA" id="ARBA00022617"/>
    </source>
</evidence>
<dbReference type="PANTHER" id="PTHR24286:SF24">
    <property type="entry name" value="LANOSTEROL 14-ALPHA DEMETHYLASE"/>
    <property type="match status" value="1"/>
</dbReference>
<organism evidence="9 10">
    <name type="scientific">Curtobacterium oceanosedimentum</name>
    <dbReference type="NCBI Taxonomy" id="465820"/>
    <lineage>
        <taxon>Bacteria</taxon>
        <taxon>Bacillati</taxon>
        <taxon>Actinomycetota</taxon>
        <taxon>Actinomycetes</taxon>
        <taxon>Micrococcales</taxon>
        <taxon>Microbacteriaceae</taxon>
        <taxon>Curtobacterium</taxon>
    </lineage>
</organism>